<dbReference type="PANTHER" id="PTHR21174:SF0">
    <property type="entry name" value="HD PHOSPHOHYDROLASE FAMILY PROTEIN-RELATED"/>
    <property type="match status" value="1"/>
</dbReference>
<evidence type="ECO:0000313" key="1">
    <source>
        <dbReference type="EMBL" id="PUV21777.1"/>
    </source>
</evidence>
<reference evidence="1 2" key="1">
    <citation type="submission" date="2018-04" db="EMBL/GenBank/DDBJ databases">
        <title>Sphingobacterium sp. M46 Genome.</title>
        <authorList>
            <person name="Cheng J."/>
            <person name="Li Y."/>
        </authorList>
    </citation>
    <scope>NUCLEOTIDE SEQUENCE [LARGE SCALE GENOMIC DNA]</scope>
    <source>
        <strain evidence="1 2">M46</strain>
    </source>
</reference>
<evidence type="ECO:0000313" key="2">
    <source>
        <dbReference type="Proteomes" id="UP000250831"/>
    </source>
</evidence>
<dbReference type="Proteomes" id="UP000250831">
    <property type="component" value="Unassembled WGS sequence"/>
</dbReference>
<gene>
    <name evidence="1" type="ORF">DCO56_25955</name>
</gene>
<dbReference type="SUPFAM" id="SSF109604">
    <property type="entry name" value="HD-domain/PDEase-like"/>
    <property type="match status" value="1"/>
</dbReference>
<comment type="caution">
    <text evidence="1">The sequence shown here is derived from an EMBL/GenBank/DDBJ whole genome shotgun (WGS) entry which is preliminary data.</text>
</comment>
<accession>A0A363NM32</accession>
<sequence length="202" mass="23424">MRAVYFSCLEPYTDDTPLLELCWNEITASYSDQRRGYHTLAHLQHFSQQLDLCKHKLSDFPTANLAMIYHDIVYFMLDGTNEEKSALVAVDHLRRLNYPSDLIDTCREMILATKTHSVNSSSDINYFIDADMSILGADKVSYAKYAAGIRKEYGDSIYFDAGRKRVLQSFLAMEKIFKTDFFYEKYEEQARLNIQSEIDDLS</sequence>
<protein>
    <recommendedName>
        <fullName evidence="3">Metal-dependent HD superfamily phosphohydrolase</fullName>
    </recommendedName>
</protein>
<dbReference type="AlphaFoldDB" id="A0A363NM32"/>
<dbReference type="PIRSF" id="PIRSF035170">
    <property type="entry name" value="HD_phosphohydro"/>
    <property type="match status" value="1"/>
</dbReference>
<evidence type="ECO:0008006" key="3">
    <source>
        <dbReference type="Google" id="ProtNLM"/>
    </source>
</evidence>
<dbReference type="Gene3D" id="1.10.3210.10">
    <property type="entry name" value="Hypothetical protein af1432"/>
    <property type="match status" value="1"/>
</dbReference>
<dbReference type="PANTHER" id="PTHR21174">
    <property type="match status" value="1"/>
</dbReference>
<proteinExistence type="predicted"/>
<dbReference type="EMBL" id="QCXX01000009">
    <property type="protein sequence ID" value="PUV21777.1"/>
    <property type="molecule type" value="Genomic_DNA"/>
</dbReference>
<organism evidence="1 2">
    <name type="scientific">Sphingobacterium athyrii</name>
    <dbReference type="NCBI Taxonomy" id="2152717"/>
    <lineage>
        <taxon>Bacteria</taxon>
        <taxon>Pseudomonadati</taxon>
        <taxon>Bacteroidota</taxon>
        <taxon>Sphingobacteriia</taxon>
        <taxon>Sphingobacteriales</taxon>
        <taxon>Sphingobacteriaceae</taxon>
        <taxon>Sphingobacterium</taxon>
    </lineage>
</organism>
<keyword evidence="2" id="KW-1185">Reference proteome</keyword>
<name>A0A363NM32_9SPHI</name>
<dbReference type="InterPro" id="IPR009218">
    <property type="entry name" value="HD_phosphohydro"/>
</dbReference>